<dbReference type="EMBL" id="JAANYN010000007">
    <property type="protein sequence ID" value="NHE58488.1"/>
    <property type="molecule type" value="Genomic_DNA"/>
</dbReference>
<feature type="transmembrane region" description="Helical" evidence="1">
    <location>
        <begin position="52"/>
        <end position="71"/>
    </location>
</feature>
<gene>
    <name evidence="2" type="ORF">G9Q97_16890</name>
</gene>
<evidence type="ECO:0000313" key="3">
    <source>
        <dbReference type="Proteomes" id="UP000649799"/>
    </source>
</evidence>
<feature type="transmembrane region" description="Helical" evidence="1">
    <location>
        <begin position="83"/>
        <end position="107"/>
    </location>
</feature>
<reference evidence="2 3" key="1">
    <citation type="submission" date="2020-03" db="EMBL/GenBank/DDBJ databases">
        <title>Cyclobacterium plantarum sp. nov., a marine bacterium isolated from a coastal-marine wetland.</title>
        <authorList>
            <person name="Sanchez-Porro C."/>
            <person name="Ventosa A."/>
            <person name="Amoozegar M."/>
        </authorList>
    </citation>
    <scope>NUCLEOTIDE SEQUENCE [LARGE SCALE GENOMIC DNA]</scope>
    <source>
        <strain evidence="2 3">GBPx2</strain>
    </source>
</reference>
<accession>A0ABX0HDS4</accession>
<keyword evidence="1" id="KW-0812">Transmembrane</keyword>
<keyword evidence="1" id="KW-0472">Membrane</keyword>
<evidence type="ECO:0000313" key="2">
    <source>
        <dbReference type="EMBL" id="NHE58488.1"/>
    </source>
</evidence>
<comment type="caution">
    <text evidence="2">The sequence shown here is derived from an EMBL/GenBank/DDBJ whole genome shotgun (WGS) entry which is preliminary data.</text>
</comment>
<sequence>MEHNLGNLKGRSRQIQEEKRPKSISAERLGVLLFDIIIEIETIFKKVNRRTFILSFCSVLISITSLIFSIFKSDDITVNGANLLGVMVGVLTFLVTLLIGFQIYKAIEIEDTIDKKLSSIEGRIFDYLTTHVDVRIEEKLDEKNK</sequence>
<name>A0ABX0HDS4_9BACT</name>
<protein>
    <submittedName>
        <fullName evidence="2">Uncharacterized protein</fullName>
    </submittedName>
</protein>
<dbReference type="Proteomes" id="UP000649799">
    <property type="component" value="Unassembled WGS sequence"/>
</dbReference>
<proteinExistence type="predicted"/>
<dbReference type="RefSeq" id="WP_166148929.1">
    <property type="nucleotide sequence ID" value="NZ_JAANYN010000007.1"/>
</dbReference>
<organism evidence="2 3">
    <name type="scientific">Cyclobacterium plantarum</name>
    <dbReference type="NCBI Taxonomy" id="2716263"/>
    <lineage>
        <taxon>Bacteria</taxon>
        <taxon>Pseudomonadati</taxon>
        <taxon>Bacteroidota</taxon>
        <taxon>Cytophagia</taxon>
        <taxon>Cytophagales</taxon>
        <taxon>Cyclobacteriaceae</taxon>
        <taxon>Cyclobacterium</taxon>
    </lineage>
</organism>
<evidence type="ECO:0000256" key="1">
    <source>
        <dbReference type="SAM" id="Phobius"/>
    </source>
</evidence>
<keyword evidence="1" id="KW-1133">Transmembrane helix</keyword>
<keyword evidence="3" id="KW-1185">Reference proteome</keyword>